<name>A0A086BCR7_9FLAO</name>
<dbReference type="KEGG" id="cpip:CJF12_03900"/>
<dbReference type="eggNOG" id="ENOG50311QM">
    <property type="taxonomic scope" value="Bacteria"/>
</dbReference>
<protein>
    <submittedName>
        <fullName evidence="1">Uncharacterized protein</fullName>
    </submittedName>
</protein>
<organism evidence="1 2">
    <name type="scientific">Chryseobacterium piperi</name>
    <dbReference type="NCBI Taxonomy" id="558152"/>
    <lineage>
        <taxon>Bacteria</taxon>
        <taxon>Pseudomonadati</taxon>
        <taxon>Bacteroidota</taxon>
        <taxon>Flavobacteriia</taxon>
        <taxon>Flavobacteriales</taxon>
        <taxon>Weeksellaceae</taxon>
        <taxon>Chryseobacterium group</taxon>
        <taxon>Chryseobacterium</taxon>
    </lineage>
</organism>
<evidence type="ECO:0000313" key="1">
    <source>
        <dbReference type="EMBL" id="KFF26731.1"/>
    </source>
</evidence>
<dbReference type="EMBL" id="JPRJ01000018">
    <property type="protein sequence ID" value="KFF26731.1"/>
    <property type="molecule type" value="Genomic_DNA"/>
</dbReference>
<accession>A0A086BCR7</accession>
<gene>
    <name evidence="1" type="ORF">IQ37_11165</name>
</gene>
<evidence type="ECO:0000313" key="2">
    <source>
        <dbReference type="Proteomes" id="UP000028709"/>
    </source>
</evidence>
<proteinExistence type="predicted"/>
<reference evidence="1 2" key="1">
    <citation type="submission" date="2014-07" db="EMBL/GenBank/DDBJ databases">
        <title>Genome of Chryseobacterium piperi CTM.</title>
        <authorList>
            <person name="Pipes S.E."/>
            <person name="Stropko S.J."/>
            <person name="Newman J.D."/>
        </authorList>
    </citation>
    <scope>NUCLEOTIDE SEQUENCE [LARGE SCALE GENOMIC DNA]</scope>
    <source>
        <strain evidence="1 2">CTM</strain>
    </source>
</reference>
<dbReference type="AlphaFoldDB" id="A0A086BCR7"/>
<sequence length="96" mass="10545">MQPNYKIMDDNNKYIVYAVGEDGTRNKIDAESIIITINDEEIEIPLSAPHPVFQGKLTLVTGSTVKGREDERGIGVHFVIEPGASNVIHVTPKKNG</sequence>
<dbReference type="Proteomes" id="UP000028709">
    <property type="component" value="Unassembled WGS sequence"/>
</dbReference>
<keyword evidence="2" id="KW-1185">Reference proteome</keyword>
<comment type="caution">
    <text evidence="1">The sequence shown here is derived from an EMBL/GenBank/DDBJ whole genome shotgun (WGS) entry which is preliminary data.</text>
</comment>